<accession>G2XFJ4</accession>
<evidence type="ECO:0000313" key="3">
    <source>
        <dbReference type="EMBL" id="EGY18592.1"/>
    </source>
</evidence>
<sequence>MAMVPISITYIPPPPKGGSTDSHTSKPEIIFQAVYSGLIVYFAIGFVLGACCRPLRQPQWFTRDRQKSRGPVRDVLWACALTTTWPVLLPVLAIIRSINKRQTGLKKAARWKRHEAMSEGGATGVTELVVAVPVLPTAGKSERAKTRFEQDLELEALPLDSDETDEDGRTRGRG</sequence>
<keyword evidence="2" id="KW-0472">Membrane</keyword>
<evidence type="ECO:0000313" key="4">
    <source>
        <dbReference type="Proteomes" id="UP000001611"/>
    </source>
</evidence>
<dbReference type="Proteomes" id="UP000001611">
    <property type="component" value="Chromosome 4"/>
</dbReference>
<feature type="transmembrane region" description="Helical" evidence="2">
    <location>
        <begin position="29"/>
        <end position="55"/>
    </location>
</feature>
<dbReference type="KEGG" id="vda:VDAG_09118"/>
<dbReference type="EMBL" id="DS572717">
    <property type="protein sequence ID" value="EGY18592.1"/>
    <property type="molecule type" value="Genomic_DNA"/>
</dbReference>
<feature type="transmembrane region" description="Helical" evidence="2">
    <location>
        <begin position="75"/>
        <end position="95"/>
    </location>
</feature>
<gene>
    <name evidence="3" type="ORF">VDAG_09118</name>
</gene>
<proteinExistence type="predicted"/>
<reference evidence="3 4" key="1">
    <citation type="submission" date="2008-03" db="EMBL/GenBank/DDBJ databases">
        <title>The Genome Sequence of Verticillium dahliae VdLs.17.</title>
        <authorList>
            <consortium name="The Broad Institute Genome Sequencing Platform"/>
            <person name="Ma L.-J.J."/>
            <person name="Klosterman S.J."/>
            <person name="Subbarao K."/>
            <person name="Dobinson K."/>
            <person name="Veronese P."/>
            <person name="Kang S."/>
            <person name="Gold S.E."/>
            <person name="Young S."/>
            <person name="Jaffe D."/>
            <person name="Gnerre S."/>
            <person name="Berlin A."/>
            <person name="Heiman D."/>
            <person name="Hepburn T."/>
            <person name="Sykes S."/>
            <person name="Alvarado L."/>
            <person name="Kodira C.D."/>
            <person name="Lander E."/>
            <person name="Galagan J."/>
            <person name="Nusbaum C."/>
            <person name="Birren B."/>
        </authorList>
    </citation>
    <scope>NUCLEOTIDE SEQUENCE [LARGE SCALE GENOMIC DNA]</scope>
    <source>
        <strain evidence="4">VdLs.17 / ATCC MYA-4575 / FGSC 10137</strain>
    </source>
</reference>
<keyword evidence="4" id="KW-1185">Reference proteome</keyword>
<dbReference type="HOGENOM" id="CLU_1541286_0_0_1"/>
<name>G2XFJ4_VERDV</name>
<protein>
    <submittedName>
        <fullName evidence="3">Uncharacterized protein</fullName>
    </submittedName>
</protein>
<evidence type="ECO:0000256" key="2">
    <source>
        <dbReference type="SAM" id="Phobius"/>
    </source>
</evidence>
<organism evidence="3 4">
    <name type="scientific">Verticillium dahliae (strain VdLs.17 / ATCC MYA-4575 / FGSC 10137)</name>
    <name type="common">Verticillium wilt</name>
    <dbReference type="NCBI Taxonomy" id="498257"/>
    <lineage>
        <taxon>Eukaryota</taxon>
        <taxon>Fungi</taxon>
        <taxon>Dikarya</taxon>
        <taxon>Ascomycota</taxon>
        <taxon>Pezizomycotina</taxon>
        <taxon>Sordariomycetes</taxon>
        <taxon>Hypocreomycetidae</taxon>
        <taxon>Glomerellales</taxon>
        <taxon>Plectosphaerellaceae</taxon>
        <taxon>Verticillium</taxon>
    </lineage>
</organism>
<dbReference type="AlphaFoldDB" id="G2XFJ4"/>
<dbReference type="GeneID" id="20710581"/>
<keyword evidence="2" id="KW-0812">Transmembrane</keyword>
<feature type="region of interest" description="Disordered" evidence="1">
    <location>
        <begin position="140"/>
        <end position="174"/>
    </location>
</feature>
<dbReference type="RefSeq" id="XP_009653715.1">
    <property type="nucleotide sequence ID" value="XM_009655420.1"/>
</dbReference>
<keyword evidence="2" id="KW-1133">Transmembrane helix</keyword>
<feature type="compositionally biased region" description="Basic and acidic residues" evidence="1">
    <location>
        <begin position="140"/>
        <end position="150"/>
    </location>
</feature>
<dbReference type="InParanoid" id="G2XFJ4"/>
<evidence type="ECO:0000256" key="1">
    <source>
        <dbReference type="SAM" id="MobiDB-lite"/>
    </source>
</evidence>